<dbReference type="SUPFAM" id="SSF56112">
    <property type="entry name" value="Protein kinase-like (PK-like)"/>
    <property type="match status" value="1"/>
</dbReference>
<evidence type="ECO:0000313" key="2">
    <source>
        <dbReference type="Proteomes" id="UP000238083"/>
    </source>
</evidence>
<dbReference type="OrthoDB" id="2410440at2"/>
<accession>A0A2T0QYX5</accession>
<dbReference type="InterPro" id="IPR011009">
    <property type="entry name" value="Kinase-like_dom_sf"/>
</dbReference>
<comment type="caution">
    <text evidence="1">The sequence shown here is derived from an EMBL/GenBank/DDBJ whole genome shotgun (WGS) entry which is preliminary data.</text>
</comment>
<keyword evidence="2" id="KW-1185">Reference proteome</keyword>
<gene>
    <name evidence="1" type="ORF">CLV37_113124</name>
</gene>
<proteinExistence type="predicted"/>
<organism evidence="1 2">
    <name type="scientific">Kineococcus rhizosphaerae</name>
    <dbReference type="NCBI Taxonomy" id="559628"/>
    <lineage>
        <taxon>Bacteria</taxon>
        <taxon>Bacillati</taxon>
        <taxon>Actinomycetota</taxon>
        <taxon>Actinomycetes</taxon>
        <taxon>Kineosporiales</taxon>
        <taxon>Kineosporiaceae</taxon>
        <taxon>Kineococcus</taxon>
    </lineage>
</organism>
<name>A0A2T0QYX5_9ACTN</name>
<evidence type="ECO:0008006" key="3">
    <source>
        <dbReference type="Google" id="ProtNLM"/>
    </source>
</evidence>
<sequence length="366" mass="39457">MPPTSTSPRVQYRSTELETVPAVDRLLRGLGLGGFEEDSVTSVLGRNDNWSGRTDRGRRVFVKRLLDADRDRRLERSLHVERHAGSGLRTPRLLGADPAEALAAFEFLPDARTGAELALDEEMTDERCREAGALVAVLHSLPVGGFDDSPHPLPPVQGLEALSLAHWTVASQAELQMWGLLQRDAELVTALHALRSREPAGPGRTPVHGDLRLDQFLLSGDRLHLSDFEETRAGDPARDLGAFAGEWLFLAAAAIPVTLAGDLPLGRAADHAQVVATGTREVAARRPRVAAFCRGYLDVRPRALEDAGLLERATAFAGWHMLDRMLAAAAKANRLSPVTRAAAGIGRGLLISPAEFTSTLGLDVTP</sequence>
<evidence type="ECO:0000313" key="1">
    <source>
        <dbReference type="EMBL" id="PRY11500.1"/>
    </source>
</evidence>
<dbReference type="AlphaFoldDB" id="A0A2T0QYX5"/>
<protein>
    <recommendedName>
        <fullName evidence="3">Phosphotransferase family enzyme</fullName>
    </recommendedName>
</protein>
<reference evidence="1 2" key="1">
    <citation type="submission" date="2018-03" db="EMBL/GenBank/DDBJ databases">
        <title>Genomic Encyclopedia of Archaeal and Bacterial Type Strains, Phase II (KMG-II): from individual species to whole genera.</title>
        <authorList>
            <person name="Goeker M."/>
        </authorList>
    </citation>
    <scope>NUCLEOTIDE SEQUENCE [LARGE SCALE GENOMIC DNA]</scope>
    <source>
        <strain evidence="1 2">DSM 19711</strain>
    </source>
</reference>
<dbReference type="NCBIfam" id="NF038156">
    <property type="entry name" value="lant_syn_V_LxmK"/>
    <property type="match status" value="1"/>
</dbReference>
<dbReference type="Proteomes" id="UP000238083">
    <property type="component" value="Unassembled WGS sequence"/>
</dbReference>
<dbReference type="EMBL" id="PVZF01000013">
    <property type="protein sequence ID" value="PRY11500.1"/>
    <property type="molecule type" value="Genomic_DNA"/>
</dbReference>
<dbReference type="Gene3D" id="3.90.1200.10">
    <property type="match status" value="1"/>
</dbReference>
<dbReference type="RefSeq" id="WP_106214470.1">
    <property type="nucleotide sequence ID" value="NZ_PVZF01000013.1"/>
</dbReference>